<protein>
    <submittedName>
        <fullName evidence="1">Uncharacterized protein</fullName>
    </submittedName>
</protein>
<feature type="non-terminal residue" evidence="1">
    <location>
        <position position="110"/>
    </location>
</feature>
<dbReference type="Proteomes" id="UP000574390">
    <property type="component" value="Unassembled WGS sequence"/>
</dbReference>
<dbReference type="EMBL" id="JABANM010012045">
    <property type="protein sequence ID" value="KAF4736674.1"/>
    <property type="molecule type" value="Genomic_DNA"/>
</dbReference>
<reference evidence="1 2" key="1">
    <citation type="submission" date="2020-04" db="EMBL/GenBank/DDBJ databases">
        <title>Perkinsus olseni comparative genomics.</title>
        <authorList>
            <person name="Bogema D.R."/>
        </authorList>
    </citation>
    <scope>NUCLEOTIDE SEQUENCE [LARGE SCALE GENOMIC DNA]</scope>
    <source>
        <strain evidence="1">ATCC PRA-205</strain>
    </source>
</reference>
<accession>A0A7J6SUN0</accession>
<comment type="caution">
    <text evidence="1">The sequence shown here is derived from an EMBL/GenBank/DDBJ whole genome shotgun (WGS) entry which is preliminary data.</text>
</comment>
<evidence type="ECO:0000313" key="1">
    <source>
        <dbReference type="EMBL" id="KAF4736674.1"/>
    </source>
</evidence>
<evidence type="ECO:0000313" key="2">
    <source>
        <dbReference type="Proteomes" id="UP000574390"/>
    </source>
</evidence>
<sequence>VGASWPASRWRACAALVPSKVVCDLPLRISVEDFVVFIVSATMLGVTPKVTERLDLVKPLTTYCEEYYGPEEAKNVTQFISLANSLRAEVASPMSVDGAGFSGHVENLTR</sequence>
<name>A0A7J6SUN0_PEROL</name>
<feature type="non-terminal residue" evidence="1">
    <location>
        <position position="1"/>
    </location>
</feature>
<proteinExistence type="predicted"/>
<gene>
    <name evidence="1" type="ORF">FOZ62_016717</name>
</gene>
<dbReference type="AlphaFoldDB" id="A0A7J6SUN0"/>
<organism evidence="1 2">
    <name type="scientific">Perkinsus olseni</name>
    <name type="common">Perkinsus atlanticus</name>
    <dbReference type="NCBI Taxonomy" id="32597"/>
    <lineage>
        <taxon>Eukaryota</taxon>
        <taxon>Sar</taxon>
        <taxon>Alveolata</taxon>
        <taxon>Perkinsozoa</taxon>
        <taxon>Perkinsea</taxon>
        <taxon>Perkinsida</taxon>
        <taxon>Perkinsidae</taxon>
        <taxon>Perkinsus</taxon>
    </lineage>
</organism>